<comment type="caution">
    <text evidence="1">The sequence shown here is derived from an EMBL/GenBank/DDBJ whole genome shotgun (WGS) entry which is preliminary data.</text>
</comment>
<gene>
    <name evidence="1" type="ORF">ACFPN9_08975</name>
</gene>
<organism evidence="1 2">
    <name type="scientific">Bosea massiliensis</name>
    <dbReference type="NCBI Taxonomy" id="151419"/>
    <lineage>
        <taxon>Bacteria</taxon>
        <taxon>Pseudomonadati</taxon>
        <taxon>Pseudomonadota</taxon>
        <taxon>Alphaproteobacteria</taxon>
        <taxon>Hyphomicrobiales</taxon>
        <taxon>Boseaceae</taxon>
        <taxon>Bosea</taxon>
    </lineage>
</organism>
<accession>A0ABW0P3J6</accession>
<reference evidence="2" key="1">
    <citation type="journal article" date="2019" name="Int. J. Syst. Evol. Microbiol.">
        <title>The Global Catalogue of Microorganisms (GCM) 10K type strain sequencing project: providing services to taxonomists for standard genome sequencing and annotation.</title>
        <authorList>
            <consortium name="The Broad Institute Genomics Platform"/>
            <consortium name="The Broad Institute Genome Sequencing Center for Infectious Disease"/>
            <person name="Wu L."/>
            <person name="Ma J."/>
        </authorList>
    </citation>
    <scope>NUCLEOTIDE SEQUENCE [LARGE SCALE GENOMIC DNA]</scope>
    <source>
        <strain evidence="2">CCUG 43117</strain>
    </source>
</reference>
<evidence type="ECO:0000313" key="1">
    <source>
        <dbReference type="EMBL" id="MFC5505389.1"/>
    </source>
</evidence>
<name>A0ABW0P3J6_9HYPH</name>
<dbReference type="RefSeq" id="WP_377816512.1">
    <property type="nucleotide sequence ID" value="NZ_JBHSLU010000017.1"/>
</dbReference>
<dbReference type="EMBL" id="JBHSLU010000017">
    <property type="protein sequence ID" value="MFC5505389.1"/>
    <property type="molecule type" value="Genomic_DNA"/>
</dbReference>
<protein>
    <submittedName>
        <fullName evidence="1">Uncharacterized protein</fullName>
    </submittedName>
</protein>
<evidence type="ECO:0000313" key="2">
    <source>
        <dbReference type="Proteomes" id="UP001596060"/>
    </source>
</evidence>
<proteinExistence type="predicted"/>
<keyword evidence="2" id="KW-1185">Reference proteome</keyword>
<sequence>MGRNATPKIGEWRDGERYDVTERNGMTLATRTTFRIEAGVRVEHEEILCCFYNDSFAEAIFASYNSGFNRGKAAGIAEAQATFRQAMGLN</sequence>
<dbReference type="Proteomes" id="UP001596060">
    <property type="component" value="Unassembled WGS sequence"/>
</dbReference>